<dbReference type="CDD" id="cd16936">
    <property type="entry name" value="HATPase_RsbW-like"/>
    <property type="match status" value="1"/>
</dbReference>
<dbReference type="PANTHER" id="PTHR35526">
    <property type="entry name" value="ANTI-SIGMA-F FACTOR RSBW-RELATED"/>
    <property type="match status" value="1"/>
</dbReference>
<reference evidence="2" key="1">
    <citation type="submission" date="2021-01" db="EMBL/GenBank/DDBJ databases">
        <title>Whole genome shotgun sequence of Planotetraspora silvatica NBRC 100141.</title>
        <authorList>
            <person name="Komaki H."/>
            <person name="Tamura T."/>
        </authorList>
    </citation>
    <scope>NUCLEOTIDE SEQUENCE</scope>
    <source>
        <strain evidence="2">NBRC 100141</strain>
    </source>
</reference>
<dbReference type="PANTHER" id="PTHR35526:SF3">
    <property type="entry name" value="ANTI-SIGMA-F FACTOR RSBW"/>
    <property type="match status" value="1"/>
</dbReference>
<name>A0A8J3UH75_9ACTN</name>
<dbReference type="InterPro" id="IPR036890">
    <property type="entry name" value="HATPase_C_sf"/>
</dbReference>
<dbReference type="AlphaFoldDB" id="A0A8J3UH75"/>
<dbReference type="EMBL" id="BOOQ01000003">
    <property type="protein sequence ID" value="GII44426.1"/>
    <property type="molecule type" value="Genomic_DNA"/>
</dbReference>
<dbReference type="RefSeq" id="WP_203971988.1">
    <property type="nucleotide sequence ID" value="NZ_BAAAKY010000004.1"/>
</dbReference>
<evidence type="ECO:0000256" key="1">
    <source>
        <dbReference type="SAM" id="MobiDB-lite"/>
    </source>
</evidence>
<evidence type="ECO:0000313" key="2">
    <source>
        <dbReference type="EMBL" id="GII44426.1"/>
    </source>
</evidence>
<feature type="region of interest" description="Disordered" evidence="1">
    <location>
        <begin position="1"/>
        <end position="34"/>
    </location>
</feature>
<dbReference type="Gene3D" id="3.30.565.10">
    <property type="entry name" value="Histidine kinase-like ATPase, C-terminal domain"/>
    <property type="match status" value="1"/>
</dbReference>
<proteinExistence type="predicted"/>
<gene>
    <name evidence="2" type="ORF">Psi02_08500</name>
</gene>
<keyword evidence="3" id="KW-1185">Reference proteome</keyword>
<evidence type="ECO:0000313" key="3">
    <source>
        <dbReference type="Proteomes" id="UP000644610"/>
    </source>
</evidence>
<sequence>MAASTTLPAAFHSARHPDTDRASGASTPDAHRYRVTGATRPAAGHRVTWVLPDDPSAVPEGRHRIRMTLTEWRLDDQVDLAELLADELITNALLHAWGKPLLTLSLIDGTLRCEVNDLSPELPRMRLPDAGEEHGRGLQLLDQLSARWGSVLTYTGKVVWFEITGARP</sequence>
<protein>
    <recommendedName>
        <fullName evidence="4">ATP-binding protein</fullName>
    </recommendedName>
</protein>
<evidence type="ECO:0008006" key="4">
    <source>
        <dbReference type="Google" id="ProtNLM"/>
    </source>
</evidence>
<dbReference type="InterPro" id="IPR050267">
    <property type="entry name" value="Anti-sigma-factor_SerPK"/>
</dbReference>
<organism evidence="2 3">
    <name type="scientific">Planotetraspora silvatica</name>
    <dbReference type="NCBI Taxonomy" id="234614"/>
    <lineage>
        <taxon>Bacteria</taxon>
        <taxon>Bacillati</taxon>
        <taxon>Actinomycetota</taxon>
        <taxon>Actinomycetes</taxon>
        <taxon>Streptosporangiales</taxon>
        <taxon>Streptosporangiaceae</taxon>
        <taxon>Planotetraspora</taxon>
    </lineage>
</organism>
<comment type="caution">
    <text evidence="2">The sequence shown here is derived from an EMBL/GenBank/DDBJ whole genome shotgun (WGS) entry which is preliminary data.</text>
</comment>
<accession>A0A8J3UH75</accession>
<dbReference type="Proteomes" id="UP000644610">
    <property type="component" value="Unassembled WGS sequence"/>
</dbReference>